<dbReference type="Gene3D" id="2.60.40.10">
    <property type="entry name" value="Immunoglobulins"/>
    <property type="match status" value="1"/>
</dbReference>
<keyword evidence="2" id="KW-1185">Reference proteome</keyword>
<dbReference type="Proteomes" id="UP000272942">
    <property type="component" value="Unassembled WGS sequence"/>
</dbReference>
<evidence type="ECO:0000313" key="1">
    <source>
        <dbReference type="EMBL" id="VDP94969.1"/>
    </source>
</evidence>
<reference evidence="1 2" key="2">
    <citation type="submission" date="2018-11" db="EMBL/GenBank/DDBJ databases">
        <authorList>
            <consortium name="Pathogen Informatics"/>
        </authorList>
    </citation>
    <scope>NUCLEOTIDE SEQUENCE [LARGE SCALE GENOMIC DNA]</scope>
    <source>
        <strain evidence="1 2">Egypt</strain>
    </source>
</reference>
<dbReference type="InterPro" id="IPR013783">
    <property type="entry name" value="Ig-like_fold"/>
</dbReference>
<evidence type="ECO:0000313" key="3">
    <source>
        <dbReference type="WBParaSite" id="ECPE_0001771201-mRNA-1"/>
    </source>
</evidence>
<dbReference type="InterPro" id="IPR003961">
    <property type="entry name" value="FN3_dom"/>
</dbReference>
<dbReference type="InterPro" id="IPR036116">
    <property type="entry name" value="FN3_sf"/>
</dbReference>
<reference evidence="3" key="1">
    <citation type="submission" date="2016-06" db="UniProtKB">
        <authorList>
            <consortium name="WormBaseParasite"/>
        </authorList>
    </citation>
    <scope>IDENTIFICATION</scope>
</reference>
<dbReference type="SUPFAM" id="SSF49265">
    <property type="entry name" value="Fibronectin type III"/>
    <property type="match status" value="1"/>
</dbReference>
<dbReference type="EMBL" id="UZAN01070717">
    <property type="protein sequence ID" value="VDP94969.1"/>
    <property type="molecule type" value="Genomic_DNA"/>
</dbReference>
<sequence length="219" mass="24787">MSRRIFLLQHLVNQSRISPSVLLPWCSVPVDVTERTKPCSGCDQVLADSFRTVVSLTKCGFPSYSVRTCDRAELSASHTTNRSDKAIQTAIWSHLIELSWAEPIEPNGRIRFYWTRYRLLNVDDQTHNTTGITNPTYTSDWTLTCSRSGRIAEYDSRQGKPRPESDSRASVVLFNLMPGTYEFQVMSVSYAGNSSWSEARQFLVRTISLQIAVDFFTGA</sequence>
<organism evidence="3">
    <name type="scientific">Echinostoma caproni</name>
    <dbReference type="NCBI Taxonomy" id="27848"/>
    <lineage>
        <taxon>Eukaryota</taxon>
        <taxon>Metazoa</taxon>
        <taxon>Spiralia</taxon>
        <taxon>Lophotrochozoa</taxon>
        <taxon>Platyhelminthes</taxon>
        <taxon>Trematoda</taxon>
        <taxon>Digenea</taxon>
        <taxon>Plagiorchiida</taxon>
        <taxon>Echinostomata</taxon>
        <taxon>Echinostomatoidea</taxon>
        <taxon>Echinostomatidae</taxon>
        <taxon>Echinostoma</taxon>
    </lineage>
</organism>
<protein>
    <submittedName>
        <fullName evidence="3">Fibronectin type-III domain-containing protein</fullName>
    </submittedName>
</protein>
<accession>A0A183BEN2</accession>
<dbReference type="WBParaSite" id="ECPE_0001771201-mRNA-1">
    <property type="protein sequence ID" value="ECPE_0001771201-mRNA-1"/>
    <property type="gene ID" value="ECPE_0001771201"/>
</dbReference>
<dbReference type="CDD" id="cd00063">
    <property type="entry name" value="FN3"/>
    <property type="match status" value="1"/>
</dbReference>
<proteinExistence type="predicted"/>
<dbReference type="OrthoDB" id="6262500at2759"/>
<name>A0A183BEN2_9TREM</name>
<gene>
    <name evidence="1" type="ORF">ECPE_LOCUS17666</name>
</gene>
<evidence type="ECO:0000313" key="2">
    <source>
        <dbReference type="Proteomes" id="UP000272942"/>
    </source>
</evidence>
<dbReference type="AlphaFoldDB" id="A0A183BEN2"/>